<name>A0ABV4D3F8_9LACT</name>
<keyword evidence="1" id="KW-0175">Coiled coil</keyword>
<dbReference type="Proteomes" id="UP001565283">
    <property type="component" value="Unassembled WGS sequence"/>
</dbReference>
<keyword evidence="3" id="KW-1133">Transmembrane helix</keyword>
<sequence>MSENNHGKNFNPISSTKFKRYRKKFNDFVKSSSKNFRENTTKTKKVLFIGAAVLSLSIPVGYYTHANALNEARNHLVQAEKSLNQNKQGYVSKETTEAISRETADTAKIKELWLHPQKIEQEAQALEALAKKADTESQSIEKLLQQAQTLSTNKNISPTDKKLLADYQKQASSYLVFSDFKTKFEEEIHLVEAHNSRTETLNLVEETFKDTNLPKENRAELEQLVKSIKAAKNADEIKGLVSELTEKVNIAKLRIQEVKEARALKNAKDKAKENISAAEKLQASVYTEQADKDELQKLVTAVNQATTAKAVEKANSDLASYLTGAKQRERAAAELAAQKAEAKRQAEEKAEQEAARKAQNEINSANSDSAPVSSGGWTTAAPGMVFYRGNSNKYYRMVKNPGNYTYITLGEAQALGATPGHGNGSAKN</sequence>
<feature type="compositionally biased region" description="Basic and acidic residues" evidence="2">
    <location>
        <begin position="340"/>
        <end position="359"/>
    </location>
</feature>
<feature type="compositionally biased region" description="Polar residues" evidence="2">
    <location>
        <begin position="360"/>
        <end position="375"/>
    </location>
</feature>
<proteinExistence type="predicted"/>
<dbReference type="RefSeq" id="WP_369947768.1">
    <property type="nucleotide sequence ID" value="NZ_JBCLSH010000003.1"/>
</dbReference>
<keyword evidence="5" id="KW-1185">Reference proteome</keyword>
<dbReference type="EMBL" id="JBCLSH010000003">
    <property type="protein sequence ID" value="MEY8442938.1"/>
    <property type="molecule type" value="Genomic_DNA"/>
</dbReference>
<accession>A0ABV4D3F8</accession>
<evidence type="ECO:0000256" key="2">
    <source>
        <dbReference type="SAM" id="MobiDB-lite"/>
    </source>
</evidence>
<feature type="region of interest" description="Disordered" evidence="2">
    <location>
        <begin position="333"/>
        <end position="375"/>
    </location>
</feature>
<evidence type="ECO:0000256" key="3">
    <source>
        <dbReference type="SAM" id="Phobius"/>
    </source>
</evidence>
<evidence type="ECO:0000313" key="4">
    <source>
        <dbReference type="EMBL" id="MEY8442938.1"/>
    </source>
</evidence>
<keyword evidence="3" id="KW-0472">Membrane</keyword>
<evidence type="ECO:0000256" key="1">
    <source>
        <dbReference type="SAM" id="Coils"/>
    </source>
</evidence>
<keyword evidence="3" id="KW-0812">Transmembrane</keyword>
<evidence type="ECO:0000313" key="5">
    <source>
        <dbReference type="Proteomes" id="UP001565283"/>
    </source>
</evidence>
<protein>
    <submittedName>
        <fullName evidence="4">Uncharacterized protein</fullName>
    </submittedName>
</protein>
<gene>
    <name evidence="4" type="ORF">AALA52_01490</name>
</gene>
<organism evidence="4 5">
    <name type="scientific">Lactococcus ileimucosae</name>
    <dbReference type="NCBI Taxonomy" id="2941329"/>
    <lineage>
        <taxon>Bacteria</taxon>
        <taxon>Bacillati</taxon>
        <taxon>Bacillota</taxon>
        <taxon>Bacilli</taxon>
        <taxon>Lactobacillales</taxon>
        <taxon>Streptococcaceae</taxon>
        <taxon>Lactococcus</taxon>
    </lineage>
</organism>
<reference evidence="4 5" key="1">
    <citation type="submission" date="2024-03" db="EMBL/GenBank/DDBJ databases">
        <title>Mouse gut bacterial collection (mGBC) of GemPharmatech.</title>
        <authorList>
            <person name="He Y."/>
            <person name="Dong L."/>
            <person name="Wu D."/>
            <person name="Gao X."/>
            <person name="Lin Z."/>
        </authorList>
    </citation>
    <scope>NUCLEOTIDE SEQUENCE [LARGE SCALE GENOMIC DNA]</scope>
    <source>
        <strain evidence="4 5">61-15</strain>
    </source>
</reference>
<feature type="transmembrane region" description="Helical" evidence="3">
    <location>
        <begin position="46"/>
        <end position="64"/>
    </location>
</feature>
<comment type="caution">
    <text evidence="4">The sequence shown here is derived from an EMBL/GenBank/DDBJ whole genome shotgun (WGS) entry which is preliminary data.</text>
</comment>
<feature type="coiled-coil region" evidence="1">
    <location>
        <begin position="241"/>
        <end position="284"/>
    </location>
</feature>